<keyword evidence="2" id="KW-1185">Reference proteome</keyword>
<dbReference type="EMBL" id="FMAR01000004">
    <property type="protein sequence ID" value="SCC19075.1"/>
    <property type="molecule type" value="Genomic_DNA"/>
</dbReference>
<proteinExistence type="predicted"/>
<evidence type="ECO:0000313" key="1">
    <source>
        <dbReference type="EMBL" id="SCC19075.1"/>
    </source>
</evidence>
<sequence length="76" mass="8493">MDYSKPGMMGACQVKITGYNVVVMHTAYKKHTGVVAAAIIRHLEEYGKKIFRKRPAAAMLQPAAKKSVWGNRIFIN</sequence>
<name>A0A1C4CJ17_9BACT</name>
<dbReference type="STRING" id="1335309.GA0116948_104149"/>
<dbReference type="Proteomes" id="UP000242818">
    <property type="component" value="Unassembled WGS sequence"/>
</dbReference>
<protein>
    <submittedName>
        <fullName evidence="1">Uncharacterized protein</fullName>
    </submittedName>
</protein>
<reference evidence="1 2" key="1">
    <citation type="submission" date="2016-08" db="EMBL/GenBank/DDBJ databases">
        <authorList>
            <person name="Seilhamer J.J."/>
        </authorList>
    </citation>
    <scope>NUCLEOTIDE SEQUENCE [LARGE SCALE GENOMIC DNA]</scope>
    <source>
        <strain evidence="1 2">A37T2</strain>
    </source>
</reference>
<accession>A0A1C4CJ17</accession>
<evidence type="ECO:0000313" key="2">
    <source>
        <dbReference type="Proteomes" id="UP000242818"/>
    </source>
</evidence>
<organism evidence="1 2">
    <name type="scientific">Chitinophaga costaii</name>
    <dbReference type="NCBI Taxonomy" id="1335309"/>
    <lineage>
        <taxon>Bacteria</taxon>
        <taxon>Pseudomonadati</taxon>
        <taxon>Bacteroidota</taxon>
        <taxon>Chitinophagia</taxon>
        <taxon>Chitinophagales</taxon>
        <taxon>Chitinophagaceae</taxon>
        <taxon>Chitinophaga</taxon>
    </lineage>
</organism>
<gene>
    <name evidence="1" type="ORF">GA0116948_104149</name>
</gene>
<dbReference type="AlphaFoldDB" id="A0A1C4CJ17"/>